<dbReference type="Proteomes" id="UP000092565">
    <property type="component" value="Chromosome"/>
</dbReference>
<name>A0A1B0ZPZ8_9RHOB</name>
<accession>A0A1B0ZPZ8</accession>
<gene>
    <name evidence="2" type="ORF">JL2886_01331</name>
</gene>
<dbReference type="OrthoDB" id="9785847at2"/>
<dbReference type="SUPFAM" id="SSF53474">
    <property type="entry name" value="alpha/beta-Hydrolases"/>
    <property type="match status" value="1"/>
</dbReference>
<keyword evidence="3" id="KW-1185">Reference proteome</keyword>
<reference evidence="2 3" key="1">
    <citation type="submission" date="2016-04" db="EMBL/GenBank/DDBJ databases">
        <authorList>
            <person name="Evans L.H."/>
            <person name="Alamgir A."/>
            <person name="Owens N."/>
            <person name="Weber N.D."/>
            <person name="Virtaneva K."/>
            <person name="Barbian K."/>
            <person name="Babar A."/>
            <person name="Rosenke K."/>
        </authorList>
    </citation>
    <scope>NUCLEOTIDE SEQUENCE [LARGE SCALE GENOMIC DNA]</scope>
    <source>
        <strain evidence="2 3">JL2886</strain>
    </source>
</reference>
<dbReference type="Pfam" id="PF12146">
    <property type="entry name" value="Hydrolase_4"/>
    <property type="match status" value="1"/>
</dbReference>
<dbReference type="AlphaFoldDB" id="A0A1B0ZPZ8"/>
<organism evidence="2 3">
    <name type="scientific">Phaeobacter gallaeciensis</name>
    <dbReference type="NCBI Taxonomy" id="60890"/>
    <lineage>
        <taxon>Bacteria</taxon>
        <taxon>Pseudomonadati</taxon>
        <taxon>Pseudomonadota</taxon>
        <taxon>Alphaproteobacteria</taxon>
        <taxon>Rhodobacterales</taxon>
        <taxon>Roseobacteraceae</taxon>
        <taxon>Phaeobacter</taxon>
    </lineage>
</organism>
<proteinExistence type="predicted"/>
<sequence length="308" mass="32603">MVSVTSNATLKRRPSPSLAMLQRASGMLEAISPAAASFVLATLFTRPRRQKLPKRERDWLLAAAARPLRLQSGVEIPLYEWRATPRGHGVLDEAPLPTILLVHGMSGRAGQLGGFAAPLVKAGFRVVAFDAPGHGAAPGRRSSLPEMLWVTEEVAAHLGPLAGIIAHSNGAAATVAALSRGLRVRRVALLAPPTDLAAYLGKIARLLGFGPKVAKGAQTLLEKRYGLPFDALRGTDLARGLAQPSLIVHDNADRVVPTSEGRALADSWPGARLHVTAGLGHGKILRDDSVIARVVEHLTPEVASVEEE</sequence>
<dbReference type="EMBL" id="CP015124">
    <property type="protein sequence ID" value="ANP36249.1"/>
    <property type="molecule type" value="Genomic_DNA"/>
</dbReference>
<dbReference type="RefSeq" id="WP_082996027.1">
    <property type="nucleotide sequence ID" value="NZ_CP015124.1"/>
</dbReference>
<dbReference type="Gene3D" id="3.40.50.1820">
    <property type="entry name" value="alpha/beta hydrolase"/>
    <property type="match status" value="1"/>
</dbReference>
<feature type="domain" description="Serine aminopeptidase S33" evidence="1">
    <location>
        <begin position="96"/>
        <end position="206"/>
    </location>
</feature>
<evidence type="ECO:0000313" key="3">
    <source>
        <dbReference type="Proteomes" id="UP000092565"/>
    </source>
</evidence>
<dbReference type="InterPro" id="IPR029058">
    <property type="entry name" value="AB_hydrolase_fold"/>
</dbReference>
<dbReference type="PATRIC" id="fig|60890.4.peg.1307"/>
<protein>
    <recommendedName>
        <fullName evidence="1">Serine aminopeptidase S33 domain-containing protein</fullName>
    </recommendedName>
</protein>
<evidence type="ECO:0000313" key="2">
    <source>
        <dbReference type="EMBL" id="ANP36249.1"/>
    </source>
</evidence>
<dbReference type="PANTHER" id="PTHR43689:SF8">
    <property type="entry name" value="ALPHA_BETA-HYDROLASES SUPERFAMILY PROTEIN"/>
    <property type="match status" value="1"/>
</dbReference>
<dbReference type="InterPro" id="IPR022742">
    <property type="entry name" value="Hydrolase_4"/>
</dbReference>
<dbReference type="PANTHER" id="PTHR43689">
    <property type="entry name" value="HYDROLASE"/>
    <property type="match status" value="1"/>
</dbReference>
<evidence type="ECO:0000259" key="1">
    <source>
        <dbReference type="Pfam" id="PF12146"/>
    </source>
</evidence>